<keyword evidence="2" id="KW-0547">Nucleotide-binding</keyword>
<dbReference type="GO" id="GO:0005886">
    <property type="term" value="C:plasma membrane"/>
    <property type="evidence" value="ECO:0007669"/>
    <property type="project" value="TreeGrafter"/>
</dbReference>
<dbReference type="PANTHER" id="PTHR30258:SF2">
    <property type="entry name" value="COMG OPERON PROTEIN 1"/>
    <property type="match status" value="1"/>
</dbReference>
<dbReference type="InterPro" id="IPR007831">
    <property type="entry name" value="T2SS_GspE_N"/>
</dbReference>
<comment type="similarity">
    <text evidence="1">Belongs to the GSP E family.</text>
</comment>
<dbReference type="FunFam" id="3.40.50.300:FF:000398">
    <property type="entry name" value="Type IV pilus assembly ATPase PilB"/>
    <property type="match status" value="1"/>
</dbReference>
<dbReference type="FunFam" id="3.30.450.90:FF:000001">
    <property type="entry name" value="Type II secretion system ATPase GspE"/>
    <property type="match status" value="1"/>
</dbReference>
<reference evidence="5 6" key="1">
    <citation type="submission" date="2019-01" db="EMBL/GenBank/DDBJ databases">
        <title>Lacunisphaera sp. strain TWA-58.</title>
        <authorList>
            <person name="Chen W.-M."/>
        </authorList>
    </citation>
    <scope>NUCLEOTIDE SEQUENCE [LARGE SCALE GENOMIC DNA]</scope>
    <source>
        <strain evidence="5 6">TWA-58</strain>
    </source>
</reference>
<comment type="caution">
    <text evidence="5">The sequence shown here is derived from an EMBL/GenBank/DDBJ whole genome shotgun (WGS) entry which is preliminary data.</text>
</comment>
<dbReference type="EMBL" id="SDHX01000001">
    <property type="protein sequence ID" value="RXK56487.1"/>
    <property type="molecule type" value="Genomic_DNA"/>
</dbReference>
<dbReference type="Pfam" id="PF05157">
    <property type="entry name" value="MshEN"/>
    <property type="match status" value="1"/>
</dbReference>
<dbReference type="GO" id="GO:0005524">
    <property type="term" value="F:ATP binding"/>
    <property type="evidence" value="ECO:0007669"/>
    <property type="project" value="UniProtKB-KW"/>
</dbReference>
<keyword evidence="3" id="KW-0067">ATP-binding</keyword>
<feature type="domain" description="AAA+ ATPase" evidence="4">
    <location>
        <begin position="273"/>
        <end position="415"/>
    </location>
</feature>
<keyword evidence="6" id="KW-1185">Reference proteome</keyword>
<evidence type="ECO:0000256" key="1">
    <source>
        <dbReference type="ARBA" id="ARBA00006611"/>
    </source>
</evidence>
<evidence type="ECO:0000256" key="3">
    <source>
        <dbReference type="ARBA" id="ARBA00022840"/>
    </source>
</evidence>
<name>A0A4Q1CBL1_9BACT</name>
<gene>
    <name evidence="5" type="ORF">ESB00_11655</name>
</gene>
<dbReference type="SUPFAM" id="SSF52540">
    <property type="entry name" value="P-loop containing nucleoside triphosphate hydrolases"/>
    <property type="match status" value="1"/>
</dbReference>
<sequence>MEPVLPSLTGIGGGTGLAELAGAAGLRRVELGERSIAADILAAIPRDLVFAHTVIPFARERGVLQVAVADPAAVEVLDDLAWTAGEPVQASLADEADIRRAITRCYNDHLRDEAATAADSRAPLPGGGQELEVAESDAPVIRLVQDMIADGIRRRASDIHLEPLAGRLRVRHRVDGVLQEGETPPRRLQLPVVSRLKIMAGLSIAEKRLPQDGRIAAEVDGRRLDLRVSSLPTTHGESIVMRVLDKESLRLGLPELGFLPDDQAVFERQIASPDGMVLVTGPTGSGKTTTLYASLHHLNQADRKIITVEDPVEYQIGGINQVPVNATTGLTFATALRAMLRQAPNTVMVGEIRDAETAEIALNASLTGHMVFSTLHTNDAPSAITRLIDIGAKPFLLSAALRAVVAQRLVRRICARCRRPHQPAAWELQLLGLDERCRLEARFARGTGCAACQGTGYRGRLGIFEIFLVHDGIRAMLGGQVTAARLRQQARADGMRTMREDGIRKIFAGHTTIEEVVSATVTDQL</sequence>
<evidence type="ECO:0000313" key="6">
    <source>
        <dbReference type="Proteomes" id="UP000290218"/>
    </source>
</evidence>
<dbReference type="SUPFAM" id="SSF160246">
    <property type="entry name" value="EspE N-terminal domain-like"/>
    <property type="match status" value="1"/>
</dbReference>
<dbReference type="InterPro" id="IPR003593">
    <property type="entry name" value="AAA+_ATPase"/>
</dbReference>
<dbReference type="CDD" id="cd01129">
    <property type="entry name" value="PulE-GspE-like"/>
    <property type="match status" value="1"/>
</dbReference>
<evidence type="ECO:0000256" key="2">
    <source>
        <dbReference type="ARBA" id="ARBA00022741"/>
    </source>
</evidence>
<dbReference type="PANTHER" id="PTHR30258">
    <property type="entry name" value="TYPE II SECRETION SYSTEM PROTEIN GSPE-RELATED"/>
    <property type="match status" value="1"/>
</dbReference>
<evidence type="ECO:0000259" key="4">
    <source>
        <dbReference type="SMART" id="SM00382"/>
    </source>
</evidence>
<dbReference type="Gene3D" id="3.40.50.300">
    <property type="entry name" value="P-loop containing nucleotide triphosphate hydrolases"/>
    <property type="match status" value="1"/>
</dbReference>
<dbReference type="AlphaFoldDB" id="A0A4Q1CBL1"/>
<dbReference type="InterPro" id="IPR001482">
    <property type="entry name" value="T2SS/T4SS_dom"/>
</dbReference>
<dbReference type="RefSeq" id="WP_129047855.1">
    <property type="nucleotide sequence ID" value="NZ_SDHX01000001.1"/>
</dbReference>
<dbReference type="InterPro" id="IPR027417">
    <property type="entry name" value="P-loop_NTPase"/>
</dbReference>
<dbReference type="Pfam" id="PF00437">
    <property type="entry name" value="T2SSE"/>
    <property type="match status" value="1"/>
</dbReference>
<dbReference type="InterPro" id="IPR037257">
    <property type="entry name" value="T2SS_E_N_sf"/>
</dbReference>
<dbReference type="Gene3D" id="3.30.300.160">
    <property type="entry name" value="Type II secretion system, protein E, N-terminal domain"/>
    <property type="match status" value="1"/>
</dbReference>
<evidence type="ECO:0000313" key="5">
    <source>
        <dbReference type="EMBL" id="RXK56487.1"/>
    </source>
</evidence>
<dbReference type="SMART" id="SM00382">
    <property type="entry name" value="AAA"/>
    <property type="match status" value="1"/>
</dbReference>
<dbReference type="OrthoDB" id="9773102at2"/>
<organism evidence="5 6">
    <name type="scientific">Oleiharenicola lentus</name>
    <dbReference type="NCBI Taxonomy" id="2508720"/>
    <lineage>
        <taxon>Bacteria</taxon>
        <taxon>Pseudomonadati</taxon>
        <taxon>Verrucomicrobiota</taxon>
        <taxon>Opitutia</taxon>
        <taxon>Opitutales</taxon>
        <taxon>Opitutaceae</taxon>
        <taxon>Oleiharenicola</taxon>
    </lineage>
</organism>
<accession>A0A4Q1CBL1</accession>
<dbReference type="Proteomes" id="UP000290218">
    <property type="component" value="Unassembled WGS sequence"/>
</dbReference>
<proteinExistence type="inferred from homology"/>
<dbReference type="Gene3D" id="3.30.450.90">
    <property type="match status" value="1"/>
</dbReference>
<protein>
    <submittedName>
        <fullName evidence="5">Type II/IV secretion system protein</fullName>
    </submittedName>
</protein>
<dbReference type="GO" id="GO:0016887">
    <property type="term" value="F:ATP hydrolysis activity"/>
    <property type="evidence" value="ECO:0007669"/>
    <property type="project" value="TreeGrafter"/>
</dbReference>